<dbReference type="AlphaFoldDB" id="A0A7W7WBT2"/>
<evidence type="ECO:0000313" key="2">
    <source>
        <dbReference type="EMBL" id="MBB4941341.1"/>
    </source>
</evidence>
<sequence length="45" mass="4849">MTCQRLVEGVTDRPGDRTAAGPASRPAAAVTTHRARACLSEEWPR</sequence>
<feature type="region of interest" description="Disordered" evidence="1">
    <location>
        <begin position="1"/>
        <end position="33"/>
    </location>
</feature>
<evidence type="ECO:0000256" key="1">
    <source>
        <dbReference type="SAM" id="MobiDB-lite"/>
    </source>
</evidence>
<feature type="compositionally biased region" description="Low complexity" evidence="1">
    <location>
        <begin position="19"/>
        <end position="29"/>
    </location>
</feature>
<comment type="caution">
    <text evidence="2">The sequence shown here is derived from an EMBL/GenBank/DDBJ whole genome shotgun (WGS) entry which is preliminary data.</text>
</comment>
<gene>
    <name evidence="2" type="ORF">FHR32_005718</name>
</gene>
<organism evidence="2 3">
    <name type="scientific">Streptosporangium album</name>
    <dbReference type="NCBI Taxonomy" id="47479"/>
    <lineage>
        <taxon>Bacteria</taxon>
        <taxon>Bacillati</taxon>
        <taxon>Actinomycetota</taxon>
        <taxon>Actinomycetes</taxon>
        <taxon>Streptosporangiales</taxon>
        <taxon>Streptosporangiaceae</taxon>
        <taxon>Streptosporangium</taxon>
    </lineage>
</organism>
<dbReference type="EMBL" id="JACHJU010000002">
    <property type="protein sequence ID" value="MBB4941341.1"/>
    <property type="molecule type" value="Genomic_DNA"/>
</dbReference>
<accession>A0A7W7WBT2</accession>
<dbReference type="RefSeq" id="WP_184757443.1">
    <property type="nucleotide sequence ID" value="NZ_BAABEK010000032.1"/>
</dbReference>
<evidence type="ECO:0000313" key="3">
    <source>
        <dbReference type="Proteomes" id="UP000534286"/>
    </source>
</evidence>
<dbReference type="Proteomes" id="UP000534286">
    <property type="component" value="Unassembled WGS sequence"/>
</dbReference>
<name>A0A7W7WBT2_9ACTN</name>
<protein>
    <submittedName>
        <fullName evidence="2">Uncharacterized protein</fullName>
    </submittedName>
</protein>
<proteinExistence type="predicted"/>
<keyword evidence="3" id="KW-1185">Reference proteome</keyword>
<reference evidence="2 3" key="1">
    <citation type="submission" date="2020-08" db="EMBL/GenBank/DDBJ databases">
        <title>Sequencing the genomes of 1000 actinobacteria strains.</title>
        <authorList>
            <person name="Klenk H.-P."/>
        </authorList>
    </citation>
    <scope>NUCLEOTIDE SEQUENCE [LARGE SCALE GENOMIC DNA]</scope>
    <source>
        <strain evidence="2 3">DSM 43023</strain>
    </source>
</reference>